<dbReference type="AlphaFoldDB" id="A0A0B6WSH4"/>
<dbReference type="RefSeq" id="WP_041973198.1">
    <property type="nucleotide sequence ID" value="NZ_CBXV010000001.1"/>
</dbReference>
<organism evidence="1 2">
    <name type="scientific">Pyrinomonas methylaliphatogenes</name>
    <dbReference type="NCBI Taxonomy" id="454194"/>
    <lineage>
        <taxon>Bacteria</taxon>
        <taxon>Pseudomonadati</taxon>
        <taxon>Acidobacteriota</taxon>
        <taxon>Blastocatellia</taxon>
        <taxon>Blastocatellales</taxon>
        <taxon>Pyrinomonadaceae</taxon>
        <taxon>Pyrinomonas</taxon>
    </lineage>
</organism>
<reference evidence="1 2" key="2">
    <citation type="submission" date="2015-01" db="EMBL/GenBank/DDBJ databases">
        <title>Complete genome sequence of Pyrinomonas methylaliphatogenes type strain K22T.</title>
        <authorList>
            <person name="Lee K.C.Y."/>
            <person name="Power J.F."/>
            <person name="Dunfield P.F."/>
            <person name="Morgan X.C."/>
            <person name="Huttenhower C."/>
            <person name="Stott M.B."/>
        </authorList>
    </citation>
    <scope>NUCLEOTIDE SEQUENCE [LARGE SCALE GENOMIC DNA]</scope>
    <source>
        <strain evidence="1 2">K22</strain>
    </source>
</reference>
<accession>A0A0B6WSH4</accession>
<reference evidence="1 2" key="1">
    <citation type="submission" date="2013-12" db="EMBL/GenBank/DDBJ databases">
        <authorList>
            <person name="Stott M."/>
        </authorList>
    </citation>
    <scope>NUCLEOTIDE SEQUENCE [LARGE SCALE GENOMIC DNA]</scope>
    <source>
        <strain evidence="1 2">K22</strain>
    </source>
</reference>
<dbReference type="Proteomes" id="UP000031518">
    <property type="component" value="Unassembled WGS sequence"/>
</dbReference>
<name>A0A0B6WSH4_9BACT</name>
<evidence type="ECO:0000313" key="1">
    <source>
        <dbReference type="EMBL" id="CDM64168.1"/>
    </source>
</evidence>
<dbReference type="STRING" id="454194.PYK22_00160"/>
<gene>
    <name evidence="1" type="ORF">PYK22_00160</name>
</gene>
<sequence length="69" mass="7713">MSRKRAVGIRRVGGAPYKAACAARLQPARRLNHIGSKCAPYKTAFFTTADRQNLNARHDRAKITEKEES</sequence>
<protein>
    <submittedName>
        <fullName evidence="1">Uncharacterized protein</fullName>
    </submittedName>
</protein>
<dbReference type="EMBL" id="CBXV010000001">
    <property type="protein sequence ID" value="CDM64168.1"/>
    <property type="molecule type" value="Genomic_DNA"/>
</dbReference>
<evidence type="ECO:0000313" key="2">
    <source>
        <dbReference type="Proteomes" id="UP000031518"/>
    </source>
</evidence>
<proteinExistence type="predicted"/>
<keyword evidence="2" id="KW-1185">Reference proteome</keyword>